<dbReference type="AlphaFoldDB" id="A0AAN7N2E9"/>
<evidence type="ECO:0000256" key="1">
    <source>
        <dbReference type="SAM" id="MobiDB-lite"/>
    </source>
</evidence>
<dbReference type="InterPro" id="IPR036946">
    <property type="entry name" value="G_retro_matrix_sf"/>
</dbReference>
<dbReference type="Proteomes" id="UP001333110">
    <property type="component" value="Unassembled WGS sequence"/>
</dbReference>
<dbReference type="PANTHER" id="PTHR33166">
    <property type="entry name" value="GAG_P30 DOMAIN-CONTAINING PROTEIN"/>
    <property type="match status" value="1"/>
</dbReference>
<feature type="region of interest" description="Disordered" evidence="1">
    <location>
        <begin position="194"/>
        <end position="215"/>
    </location>
</feature>
<gene>
    <name evidence="2" type="ORF">QYF61_005626</name>
</gene>
<proteinExistence type="predicted"/>
<protein>
    <submittedName>
        <fullName evidence="2">Uncharacterized protein</fullName>
    </submittedName>
</protein>
<evidence type="ECO:0000313" key="2">
    <source>
        <dbReference type="EMBL" id="KAK4806830.1"/>
    </source>
</evidence>
<name>A0AAN7N2E9_MYCAM</name>
<dbReference type="Gene3D" id="1.10.150.180">
    <property type="entry name" value="Gamma-retroviral matrix domain"/>
    <property type="match status" value="1"/>
</dbReference>
<dbReference type="EMBL" id="JAUNZN010000033">
    <property type="protein sequence ID" value="KAK4806830.1"/>
    <property type="molecule type" value="Genomic_DNA"/>
</dbReference>
<dbReference type="InterPro" id="IPR010999">
    <property type="entry name" value="Retrovr_matrix"/>
</dbReference>
<feature type="compositionally biased region" description="Low complexity" evidence="1">
    <location>
        <begin position="200"/>
        <end position="213"/>
    </location>
</feature>
<reference evidence="2 3" key="1">
    <citation type="journal article" date="2023" name="J. Hered.">
        <title>Chromosome-level genome of the wood stork (Mycteria americana) provides insight into avian chromosome evolution.</title>
        <authorList>
            <person name="Flamio R. Jr."/>
            <person name="Ramstad K.M."/>
        </authorList>
    </citation>
    <scope>NUCLEOTIDE SEQUENCE [LARGE SCALE GENOMIC DNA]</scope>
    <source>
        <strain evidence="2">JAX WOST 10</strain>
    </source>
</reference>
<organism evidence="2 3">
    <name type="scientific">Mycteria americana</name>
    <name type="common">Wood stork</name>
    <dbReference type="NCBI Taxonomy" id="33587"/>
    <lineage>
        <taxon>Eukaryota</taxon>
        <taxon>Metazoa</taxon>
        <taxon>Chordata</taxon>
        <taxon>Craniata</taxon>
        <taxon>Vertebrata</taxon>
        <taxon>Euteleostomi</taxon>
        <taxon>Archelosauria</taxon>
        <taxon>Archosauria</taxon>
        <taxon>Dinosauria</taxon>
        <taxon>Saurischia</taxon>
        <taxon>Theropoda</taxon>
        <taxon>Coelurosauria</taxon>
        <taxon>Aves</taxon>
        <taxon>Neognathae</taxon>
        <taxon>Neoaves</taxon>
        <taxon>Aequornithes</taxon>
        <taxon>Ciconiiformes</taxon>
        <taxon>Ciconiidae</taxon>
        <taxon>Mycteria</taxon>
    </lineage>
</organism>
<comment type="caution">
    <text evidence="2">The sequence shown here is derived from an EMBL/GenBank/DDBJ whole genome shotgun (WGS) entry which is preliminary data.</text>
</comment>
<sequence>MNVKRAAIKQAKWLKPLWYRGRWLKSQYREAWQIDYIILPRTCHGKHHVLTMVEVATGWLETYPVTHATVTRFGRTDMGAAASQEAPLCSPLGCILKNWNKFRGDTMTKHKLKRYCNQWWPQYQLEDGEKWPENGSLKHNTILQLINDWDIRKKCGLVDSKHQIGIYVLKEKKGKSCCIESENLEEDIQLLVAPPKQPESDSSSDNGVVSVASPVSKRTRGQKLIIQAPLRQAVGPAGTPVYIHMYLLILLIYSTGNRQLDPIETIQKECIVLLKR</sequence>
<evidence type="ECO:0000313" key="3">
    <source>
        <dbReference type="Proteomes" id="UP001333110"/>
    </source>
</evidence>
<dbReference type="SUPFAM" id="SSF47836">
    <property type="entry name" value="Retroviral matrix proteins"/>
    <property type="match status" value="1"/>
</dbReference>
<accession>A0AAN7N2E9</accession>
<keyword evidence="3" id="KW-1185">Reference proteome</keyword>
<dbReference type="InterPro" id="IPR050462">
    <property type="entry name" value="Retroviral_Gag-Pol_poly"/>
</dbReference>